<organism evidence="7 8">
    <name type="scientific">Senegalimassilia anaerobia</name>
    <dbReference type="NCBI Taxonomy" id="1473216"/>
    <lineage>
        <taxon>Bacteria</taxon>
        <taxon>Bacillati</taxon>
        <taxon>Actinomycetota</taxon>
        <taxon>Coriobacteriia</taxon>
        <taxon>Coriobacteriales</taxon>
        <taxon>Coriobacteriaceae</taxon>
        <taxon>Senegalimassilia</taxon>
    </lineage>
</organism>
<dbReference type="PANTHER" id="PTHR24960:SF79">
    <property type="entry name" value="PHOTOSYSTEM I IRON-SULFUR CENTER"/>
    <property type="match status" value="1"/>
</dbReference>
<gene>
    <name evidence="7" type="ORF">C1880_00145</name>
</gene>
<evidence type="ECO:0000256" key="1">
    <source>
        <dbReference type="ARBA" id="ARBA00001966"/>
    </source>
</evidence>
<feature type="domain" description="4Fe-4S ferredoxin-type" evidence="6">
    <location>
        <begin position="63"/>
        <end position="92"/>
    </location>
</feature>
<protein>
    <submittedName>
        <fullName evidence="7">4Fe-4S ferredoxin</fullName>
    </submittedName>
</protein>
<dbReference type="InterPro" id="IPR017896">
    <property type="entry name" value="4Fe4S_Fe-S-bd"/>
</dbReference>
<comment type="caution">
    <text evidence="7">The sequence shown here is derived from an EMBL/GenBank/DDBJ whole genome shotgun (WGS) entry which is preliminary data.</text>
</comment>
<dbReference type="RefSeq" id="WP_114619838.1">
    <property type="nucleotide sequence ID" value="NZ_DBFBBI010000051.1"/>
</dbReference>
<name>A0A369LF56_9ACTN</name>
<feature type="domain" description="4Fe-4S ferredoxin-type" evidence="6">
    <location>
        <begin position="177"/>
        <end position="207"/>
    </location>
</feature>
<dbReference type="SUPFAM" id="SSF54862">
    <property type="entry name" value="4Fe-4S ferredoxins"/>
    <property type="match status" value="1"/>
</dbReference>
<reference evidence="7 8" key="1">
    <citation type="journal article" date="2018" name="Elife">
        <title>Discovery and characterization of a prevalent human gut bacterial enzyme sufficient for the inactivation of a family of plant toxins.</title>
        <authorList>
            <person name="Koppel N."/>
            <person name="Bisanz J.E."/>
            <person name="Pandelia M.E."/>
            <person name="Turnbaugh P.J."/>
            <person name="Balskus E.P."/>
        </authorList>
    </citation>
    <scope>NUCLEOTIDE SEQUENCE [LARGE SCALE GENOMIC DNA]</scope>
    <source>
        <strain evidence="8">anaerobia AP69FAA</strain>
    </source>
</reference>
<evidence type="ECO:0000256" key="4">
    <source>
        <dbReference type="ARBA" id="ARBA00023004"/>
    </source>
</evidence>
<dbReference type="PANTHER" id="PTHR24960">
    <property type="entry name" value="PHOTOSYSTEM I IRON-SULFUR CENTER-RELATED"/>
    <property type="match status" value="1"/>
</dbReference>
<dbReference type="InterPro" id="IPR017900">
    <property type="entry name" value="4Fe4S_Fe_S_CS"/>
</dbReference>
<evidence type="ECO:0000313" key="7">
    <source>
        <dbReference type="EMBL" id="RDB57277.1"/>
    </source>
</evidence>
<dbReference type="OrthoDB" id="3172733at2"/>
<dbReference type="GO" id="GO:0051539">
    <property type="term" value="F:4 iron, 4 sulfur cluster binding"/>
    <property type="evidence" value="ECO:0007669"/>
    <property type="project" value="UniProtKB-KW"/>
</dbReference>
<dbReference type="AlphaFoldDB" id="A0A369LF56"/>
<dbReference type="Pfam" id="PF00037">
    <property type="entry name" value="Fer4"/>
    <property type="match status" value="1"/>
</dbReference>
<dbReference type="PROSITE" id="PS51379">
    <property type="entry name" value="4FE4S_FER_2"/>
    <property type="match status" value="3"/>
</dbReference>
<dbReference type="Gene3D" id="3.30.70.20">
    <property type="match status" value="2"/>
</dbReference>
<evidence type="ECO:0000256" key="3">
    <source>
        <dbReference type="ARBA" id="ARBA00022723"/>
    </source>
</evidence>
<dbReference type="CDD" id="cd16373">
    <property type="entry name" value="DMSOR_beta_like"/>
    <property type="match status" value="1"/>
</dbReference>
<keyword evidence="5" id="KW-0411">Iron-sulfur</keyword>
<proteinExistence type="predicted"/>
<dbReference type="InterPro" id="IPR050157">
    <property type="entry name" value="PSI_iron-sulfur_center"/>
</dbReference>
<dbReference type="Pfam" id="PF12797">
    <property type="entry name" value="Fer4_2"/>
    <property type="match status" value="1"/>
</dbReference>
<comment type="cofactor">
    <cofactor evidence="1">
        <name>[4Fe-4S] cluster</name>
        <dbReference type="ChEBI" id="CHEBI:49883"/>
    </cofactor>
</comment>
<keyword evidence="4" id="KW-0408">Iron</keyword>
<evidence type="ECO:0000256" key="2">
    <source>
        <dbReference type="ARBA" id="ARBA00022485"/>
    </source>
</evidence>
<evidence type="ECO:0000256" key="5">
    <source>
        <dbReference type="ARBA" id="ARBA00023014"/>
    </source>
</evidence>
<dbReference type="PROSITE" id="PS00198">
    <property type="entry name" value="4FE4S_FER_1"/>
    <property type="match status" value="1"/>
</dbReference>
<dbReference type="EMBL" id="PPTP01000001">
    <property type="protein sequence ID" value="RDB57277.1"/>
    <property type="molecule type" value="Genomic_DNA"/>
</dbReference>
<feature type="domain" description="4Fe-4S ferredoxin-type" evidence="6">
    <location>
        <begin position="100"/>
        <end position="134"/>
    </location>
</feature>
<keyword evidence="3" id="KW-0479">Metal-binding</keyword>
<dbReference type="Proteomes" id="UP000253792">
    <property type="component" value="Unassembled WGS sequence"/>
</dbReference>
<accession>A0A369LF56</accession>
<keyword evidence="8" id="KW-1185">Reference proteome</keyword>
<keyword evidence="2" id="KW-0004">4Fe-4S</keyword>
<sequence>MIWTADLHVLRWPSMGKTALLQRTVTRRNLIEGGIAAGALVALGGTVKAFAGEGDLLRPPGAQDEQSLLSLCIRCDRCRSACPTNAIGVGHLSDGIINARVPVMDFRSGFCDMCGGDFKCLAACPVAAIKPFDEHVDKIGMAAIDEDVCQLFGVSAHCNAPCIDSCTYGALSLDGNGRLHLDESACNGCGACENACPASSYGSYDATGRRGINVEPWKGGRA</sequence>
<dbReference type="GO" id="GO:0046872">
    <property type="term" value="F:metal ion binding"/>
    <property type="evidence" value="ECO:0007669"/>
    <property type="project" value="UniProtKB-KW"/>
</dbReference>
<evidence type="ECO:0000259" key="6">
    <source>
        <dbReference type="PROSITE" id="PS51379"/>
    </source>
</evidence>
<evidence type="ECO:0000313" key="8">
    <source>
        <dbReference type="Proteomes" id="UP000253792"/>
    </source>
</evidence>